<dbReference type="PANTHER" id="PTHR20910">
    <property type="entry name" value="AGAP001623-PA"/>
    <property type="match status" value="1"/>
</dbReference>
<protein>
    <submittedName>
        <fullName evidence="1">Protein CBG02118</fullName>
    </submittedName>
</protein>
<dbReference type="STRING" id="6238.A8WS11"/>
<gene>
    <name evidence="1 3" type="ORF">CBG02118</name>
    <name evidence="1" type="ORF">CBG_02118</name>
</gene>
<dbReference type="WormBase" id="CBG02118">
    <property type="protein sequence ID" value="CBP45067"/>
    <property type="gene ID" value="WBGene00025239"/>
</dbReference>
<proteinExistence type="predicted"/>
<accession>A8WS11</accession>
<reference evidence="1 2" key="2">
    <citation type="journal article" date="2011" name="PLoS Genet.">
        <title>Caenorhabditis briggsae recombinant inbred line genotypes reveal inter-strain incompatibility and the evolution of recombination.</title>
        <authorList>
            <person name="Ross J.A."/>
            <person name="Koboldt D.C."/>
            <person name="Staisch J.E."/>
            <person name="Chamberlin H.M."/>
            <person name="Gupta B.P."/>
            <person name="Miller R.D."/>
            <person name="Baird S.E."/>
            <person name="Haag E.S."/>
        </authorList>
    </citation>
    <scope>NUCLEOTIDE SEQUENCE [LARGE SCALE GENOMIC DNA]</scope>
    <source>
        <strain evidence="1 2">AF16</strain>
    </source>
</reference>
<dbReference type="RefSeq" id="XP_045092033.1">
    <property type="nucleotide sequence ID" value="XM_045239072.1"/>
</dbReference>
<dbReference type="CTD" id="8585873"/>
<dbReference type="Proteomes" id="UP000008549">
    <property type="component" value="Unassembled WGS sequence"/>
</dbReference>
<evidence type="ECO:0000313" key="1">
    <source>
        <dbReference type="EMBL" id="CAP23269.2"/>
    </source>
</evidence>
<evidence type="ECO:0000313" key="2">
    <source>
        <dbReference type="Proteomes" id="UP000008549"/>
    </source>
</evidence>
<dbReference type="PANTHER" id="PTHR20910:SF1">
    <property type="entry name" value="SUPEROXIDE DISMUTASE COPPER_ZINC BINDING DOMAIN-CONTAINING PROTEIN"/>
    <property type="match status" value="1"/>
</dbReference>
<keyword evidence="2" id="KW-1185">Reference proteome</keyword>
<dbReference type="FunCoup" id="A8WS11">
    <property type="interactions" value="1379"/>
</dbReference>
<reference evidence="1 2" key="1">
    <citation type="journal article" date="2003" name="PLoS Biol.">
        <title>The genome sequence of Caenorhabditis briggsae: a platform for comparative genomics.</title>
        <authorList>
            <person name="Stein L.D."/>
            <person name="Bao Z."/>
            <person name="Blasiar D."/>
            <person name="Blumenthal T."/>
            <person name="Brent M.R."/>
            <person name="Chen N."/>
            <person name="Chinwalla A."/>
            <person name="Clarke L."/>
            <person name="Clee C."/>
            <person name="Coghlan A."/>
            <person name="Coulson A."/>
            <person name="D'Eustachio P."/>
            <person name="Fitch D.H."/>
            <person name="Fulton L.A."/>
            <person name="Fulton R.E."/>
            <person name="Griffiths-Jones S."/>
            <person name="Harris T.W."/>
            <person name="Hillier L.W."/>
            <person name="Kamath R."/>
            <person name="Kuwabara P.E."/>
            <person name="Mardis E.R."/>
            <person name="Marra M.A."/>
            <person name="Miner T.L."/>
            <person name="Minx P."/>
            <person name="Mullikin J.C."/>
            <person name="Plumb R.W."/>
            <person name="Rogers J."/>
            <person name="Schein J.E."/>
            <person name="Sohrmann M."/>
            <person name="Spieth J."/>
            <person name="Stajich J.E."/>
            <person name="Wei C."/>
            <person name="Willey D."/>
            <person name="Wilson R.K."/>
            <person name="Durbin R."/>
            <person name="Waterston R.H."/>
        </authorList>
    </citation>
    <scope>NUCLEOTIDE SEQUENCE [LARGE SCALE GENOMIC DNA]</scope>
    <source>
        <strain evidence="1 2">AF16</strain>
    </source>
</reference>
<organism evidence="1 2">
    <name type="scientific">Caenorhabditis briggsae</name>
    <dbReference type="NCBI Taxonomy" id="6238"/>
    <lineage>
        <taxon>Eukaryota</taxon>
        <taxon>Metazoa</taxon>
        <taxon>Ecdysozoa</taxon>
        <taxon>Nematoda</taxon>
        <taxon>Chromadorea</taxon>
        <taxon>Rhabditida</taxon>
        <taxon>Rhabditina</taxon>
        <taxon>Rhabditomorpha</taxon>
        <taxon>Rhabditoidea</taxon>
        <taxon>Rhabditidae</taxon>
        <taxon>Peloderinae</taxon>
        <taxon>Caenorhabditis</taxon>
    </lineage>
</organism>
<dbReference type="EMBL" id="HE601451">
    <property type="protein sequence ID" value="CAP23269.2"/>
    <property type="molecule type" value="Genomic_DNA"/>
</dbReference>
<dbReference type="AlphaFoldDB" id="A8WS11"/>
<dbReference type="InterPro" id="IPR053257">
    <property type="entry name" value="Cu-only_SOD"/>
</dbReference>
<dbReference type="HOGENOM" id="CLU_324207_0_0_1"/>
<dbReference type="InParanoid" id="A8WS11"/>
<dbReference type="OMA" id="RCTIFRI"/>
<sequence length="891" mass="99668">MYSVIAYPKPFVHSLFFCTIIFSFIHQCVPFSTSSYRTLLYGEKLKGFLTISPADENGDTYIVSFDIKEKPNDTLVWAVHTSSAPYDMAVMTDNCRRVKKSPPVVKNMPVTDSTINGDGLAGNTLVVSGDNSEVLACATVIIPGKQLMHASFHQEPIEGHVHIIPIKNNAVRLVPDLKYMSKFDYVEPEKKIMTWAFVDSCANPNETTKQTDYSEVGVDSRATFAFTLPENYTVEALALYREDKLFACADIVNVEPRTLKSLGVTFRQNHYFEPVIGLRHPPKELHIRDDCLDISTEIIHKNYLNYYPSVNIFGSESIMLKSLVLNTSCSALRPQFARPAAIATFLHPIIGRIALVDTDDKILLTGEIRNIFDEMSTRATVLVSNKTAESTSCTHTTCDYCHRVENAAVVVGKNEKAVTLTGVFNWFNISDMRSAIIDLEWMKVCANLTVLPSGALTMHAMVKRVAPFSSATVASVVALEYPANNYTEILINKKQAFSDVQAHFRPLDRSITSGPPCGDQNLGGVTKVSWIGDLKKNLMSNESDSSVIFDEKFVTGATSMLGTSILLKDGKEVFCGHFEPPCERSVAFAEIGHPFDGYIKMTQYVNSNWESGFPTEIYYSLKYSNQTDPTVNPLSKTYRNGSNNPITIFFESVSWEIVSDQNLTCNTALVFNPLQVDESECSSQRYEFCPIGSAANRSKPLLMHARWHLTAHSFPLSGPYSVVGKTLRLRSIRNPDQIGCYPVKKVSEATFRWVVYTNTSLSIVQQRISKKTKVPVFKIEVDYTRELYQTRCTIFRITILGRCWFFLNSARRVCFPEEDEKLEQILDSFDVEARKFKNDTELMCSGTQPLSAEANDAISQNIITSSSSSLLYSIPSSKLLLVLAAAAFHFL</sequence>
<evidence type="ECO:0000313" key="3">
    <source>
        <dbReference type="WormBase" id="CBG02118"/>
    </source>
</evidence>
<dbReference type="KEGG" id="cbr:CBG_02118"/>
<name>A8WS11_CAEBR</name>
<dbReference type="GeneID" id="8585873"/>
<dbReference type="eggNOG" id="ENOG502TFV7">
    <property type="taxonomic scope" value="Eukaryota"/>
</dbReference>